<dbReference type="CDD" id="cd00156">
    <property type="entry name" value="REC"/>
    <property type="match status" value="1"/>
</dbReference>
<dbReference type="SMART" id="SM00448">
    <property type="entry name" value="REC"/>
    <property type="match status" value="2"/>
</dbReference>
<dbReference type="InterPro" id="IPR058245">
    <property type="entry name" value="NreC/VraR/RcsB-like_REC"/>
</dbReference>
<dbReference type="SUPFAM" id="SSF55874">
    <property type="entry name" value="ATPase domain of HSP90 chaperone/DNA topoisomerase II/histidine kinase"/>
    <property type="match status" value="1"/>
</dbReference>
<dbReference type="PRINTS" id="PR00344">
    <property type="entry name" value="BCTRLSENSOR"/>
</dbReference>
<dbReference type="EC" id="2.7.13.3" evidence="2"/>
<organism evidence="7 8">
    <name type="scientific">Candidatus Entotheonella gemina</name>
    <dbReference type="NCBI Taxonomy" id="1429439"/>
    <lineage>
        <taxon>Bacteria</taxon>
        <taxon>Pseudomonadati</taxon>
        <taxon>Nitrospinota/Tectimicrobiota group</taxon>
        <taxon>Candidatus Tectimicrobiota</taxon>
        <taxon>Candidatus Entotheonellia</taxon>
        <taxon>Candidatus Entotheonellales</taxon>
        <taxon>Candidatus Entotheonellaceae</taxon>
        <taxon>Candidatus Entotheonella</taxon>
    </lineage>
</organism>
<protein>
    <recommendedName>
        <fullName evidence="2">histidine kinase</fullName>
        <ecNumber evidence="2">2.7.13.3</ecNumber>
    </recommendedName>
</protein>
<dbReference type="InterPro" id="IPR003594">
    <property type="entry name" value="HATPase_dom"/>
</dbReference>
<name>W4MAE6_9BACT</name>
<dbReference type="SMART" id="SM00388">
    <property type="entry name" value="HisKA"/>
    <property type="match status" value="1"/>
</dbReference>
<dbReference type="CDD" id="cd00082">
    <property type="entry name" value="HisKA"/>
    <property type="match status" value="1"/>
</dbReference>
<dbReference type="InterPro" id="IPR003661">
    <property type="entry name" value="HisK_dim/P_dom"/>
</dbReference>
<feature type="domain" description="Response regulatory" evidence="6">
    <location>
        <begin position="377"/>
        <end position="494"/>
    </location>
</feature>
<evidence type="ECO:0000256" key="1">
    <source>
        <dbReference type="ARBA" id="ARBA00000085"/>
    </source>
</evidence>
<dbReference type="Gene3D" id="3.40.50.2300">
    <property type="match status" value="2"/>
</dbReference>
<dbReference type="Pfam" id="PF02518">
    <property type="entry name" value="HATPase_c"/>
    <property type="match status" value="1"/>
</dbReference>
<dbReference type="Gene3D" id="1.10.287.130">
    <property type="match status" value="1"/>
</dbReference>
<dbReference type="Proteomes" id="UP000019140">
    <property type="component" value="Unassembled WGS sequence"/>
</dbReference>
<dbReference type="SUPFAM" id="SSF47384">
    <property type="entry name" value="Homodimeric domain of signal transducing histidine kinase"/>
    <property type="match status" value="1"/>
</dbReference>
<evidence type="ECO:0000313" key="8">
    <source>
        <dbReference type="Proteomes" id="UP000019140"/>
    </source>
</evidence>
<dbReference type="InterPro" id="IPR036890">
    <property type="entry name" value="HATPase_C_sf"/>
</dbReference>
<dbReference type="CDD" id="cd17535">
    <property type="entry name" value="REC_NarL-like"/>
    <property type="match status" value="1"/>
</dbReference>
<feature type="domain" description="Response regulatory" evidence="6">
    <location>
        <begin position="248"/>
        <end position="364"/>
    </location>
</feature>
<evidence type="ECO:0000256" key="3">
    <source>
        <dbReference type="ARBA" id="ARBA00022553"/>
    </source>
</evidence>
<dbReference type="GO" id="GO:0000155">
    <property type="term" value="F:phosphorelay sensor kinase activity"/>
    <property type="evidence" value="ECO:0007669"/>
    <property type="project" value="InterPro"/>
</dbReference>
<dbReference type="EMBL" id="AZHX01000650">
    <property type="protein sequence ID" value="ETX06612.1"/>
    <property type="molecule type" value="Genomic_DNA"/>
</dbReference>
<keyword evidence="3 4" id="KW-0597">Phosphoprotein</keyword>
<dbReference type="SUPFAM" id="SSF52172">
    <property type="entry name" value="CheY-like"/>
    <property type="match status" value="2"/>
</dbReference>
<evidence type="ECO:0000313" key="7">
    <source>
        <dbReference type="EMBL" id="ETX06612.1"/>
    </source>
</evidence>
<feature type="modified residue" description="4-aspartylphosphate" evidence="4">
    <location>
        <position position="299"/>
    </location>
</feature>
<dbReference type="InterPro" id="IPR001789">
    <property type="entry name" value="Sig_transdc_resp-reg_receiver"/>
</dbReference>
<dbReference type="InterPro" id="IPR011006">
    <property type="entry name" value="CheY-like_superfamily"/>
</dbReference>
<dbReference type="PANTHER" id="PTHR43547">
    <property type="entry name" value="TWO-COMPONENT HISTIDINE KINASE"/>
    <property type="match status" value="1"/>
</dbReference>
<comment type="caution">
    <text evidence="7">The sequence shown here is derived from an EMBL/GenBank/DDBJ whole genome shotgun (WGS) entry which is preliminary data.</text>
</comment>
<feature type="modified residue" description="4-aspartylphosphate" evidence="4">
    <location>
        <position position="426"/>
    </location>
</feature>
<comment type="catalytic activity">
    <reaction evidence="1">
        <text>ATP + protein L-histidine = ADP + protein N-phospho-L-histidine.</text>
        <dbReference type="EC" id="2.7.13.3"/>
    </reaction>
</comment>
<dbReference type="PANTHER" id="PTHR43547:SF2">
    <property type="entry name" value="HYBRID SIGNAL TRANSDUCTION HISTIDINE KINASE C"/>
    <property type="match status" value="1"/>
</dbReference>
<dbReference type="PROSITE" id="PS50109">
    <property type="entry name" value="HIS_KIN"/>
    <property type="match status" value="1"/>
</dbReference>
<evidence type="ECO:0000256" key="4">
    <source>
        <dbReference type="PROSITE-ProRule" id="PRU00169"/>
    </source>
</evidence>
<dbReference type="InterPro" id="IPR005467">
    <property type="entry name" value="His_kinase_dom"/>
</dbReference>
<dbReference type="Gene3D" id="3.30.565.10">
    <property type="entry name" value="Histidine kinase-like ATPase, C-terminal domain"/>
    <property type="match status" value="1"/>
</dbReference>
<evidence type="ECO:0000259" key="6">
    <source>
        <dbReference type="PROSITE" id="PS50110"/>
    </source>
</evidence>
<feature type="domain" description="Histidine kinase" evidence="5">
    <location>
        <begin position="10"/>
        <end position="229"/>
    </location>
</feature>
<dbReference type="PATRIC" id="fig|1429439.4.peg.2733"/>
<evidence type="ECO:0000256" key="2">
    <source>
        <dbReference type="ARBA" id="ARBA00012438"/>
    </source>
</evidence>
<dbReference type="InterPro" id="IPR036097">
    <property type="entry name" value="HisK_dim/P_sf"/>
</dbReference>
<dbReference type="SMART" id="SM00387">
    <property type="entry name" value="HATPase_c"/>
    <property type="match status" value="1"/>
</dbReference>
<dbReference type="Pfam" id="PF00072">
    <property type="entry name" value="Response_reg"/>
    <property type="match status" value="2"/>
</dbReference>
<dbReference type="InterPro" id="IPR004358">
    <property type="entry name" value="Sig_transdc_His_kin-like_C"/>
</dbReference>
<evidence type="ECO:0000259" key="5">
    <source>
        <dbReference type="PROSITE" id="PS50109"/>
    </source>
</evidence>
<reference evidence="7 8" key="1">
    <citation type="journal article" date="2014" name="Nature">
        <title>An environmental bacterial taxon with a large and distinct metabolic repertoire.</title>
        <authorList>
            <person name="Wilson M.C."/>
            <person name="Mori T."/>
            <person name="Ruckert C."/>
            <person name="Uria A.R."/>
            <person name="Helf M.J."/>
            <person name="Takada K."/>
            <person name="Gernert C."/>
            <person name="Steffens U.A."/>
            <person name="Heycke N."/>
            <person name="Schmitt S."/>
            <person name="Rinke C."/>
            <person name="Helfrich E.J."/>
            <person name="Brachmann A.O."/>
            <person name="Gurgui C."/>
            <person name="Wakimoto T."/>
            <person name="Kracht M."/>
            <person name="Crusemann M."/>
            <person name="Hentschel U."/>
            <person name="Abe I."/>
            <person name="Matsunaga S."/>
            <person name="Kalinowski J."/>
            <person name="Takeyama H."/>
            <person name="Piel J."/>
        </authorList>
    </citation>
    <scope>NUCLEOTIDE SEQUENCE [LARGE SCALE GENOMIC DNA]</scope>
    <source>
        <strain evidence="8">TSY2</strain>
    </source>
</reference>
<gene>
    <name evidence="7" type="ORF">ETSY2_16085</name>
</gene>
<keyword evidence="8" id="KW-1185">Reference proteome</keyword>
<dbReference type="PROSITE" id="PS50110">
    <property type="entry name" value="RESPONSE_REGULATORY"/>
    <property type="match status" value="2"/>
</dbReference>
<accession>W4MAE6</accession>
<dbReference type="HOGENOM" id="CLU_000445_114_51_7"/>
<proteinExistence type="predicted"/>
<dbReference type="AlphaFoldDB" id="W4MAE6"/>
<sequence length="496" mass="54422">MEAIGTLTGGIAHEFNNILHIMMTFMSLARIEIAPGSPALAHLQEVDVAAHRMKDLVQQILTFSRQSEMERKPLNLTVAVRSAIEFLRASLPQTLMLRQHIVEAGSIALADAAQIHQILMHLYSNAEFAMRDAAGQLDIRLEPVEIDAASELPVGSYVRLTVRDTGTGMTPAVQERIFEPFFTTKAIGQGTGMAMAMVHGIVASYGGVITVDSMPGQGTCVDVYFPRHLELSLEQEPHEGGHAEGKGMILFIDDEIALARGVERLLTKLGYDVIAHTDPQEALADFASQPQDVDVVITDQIMPQMTGVQLAHELKTVRPDIPIILCTGFSPVTTAGEEYLNGIDAFCLKPINANDLMATIQDVMARRGGPSNGIQKRILLIDDDDQFRKVLCRTLEAEGYAVVGARDGREGVQYYRDLPVDVVITDLLMPVQEGVETIRELQREFPHVKIIAISGGGQSGNLDFLHVAHRLGAQRTLRKPFSREEVLLAIREVLRG</sequence>